<reference evidence="2 3" key="1">
    <citation type="journal article" date="2016" name="Int. J. Syst. Evol. Microbiol.">
        <title>Polaribacter haliotis sp. nov., isolated from the gut of abalone Haliotis discus hannai.</title>
        <authorList>
            <person name="Kim Y.O."/>
            <person name="Park I.S."/>
            <person name="Park S."/>
            <person name="Nam B.H."/>
            <person name="Park J.M."/>
            <person name="Kim D.G."/>
            <person name="Yoon J.H."/>
        </authorList>
    </citation>
    <scope>NUCLEOTIDE SEQUENCE [LARGE SCALE GENOMIC DNA]</scope>
    <source>
        <strain evidence="2 3">KCTC 52418</strain>
    </source>
</reference>
<evidence type="ECO:0000313" key="2">
    <source>
        <dbReference type="EMBL" id="QOD62304.1"/>
    </source>
</evidence>
<evidence type="ECO:0008006" key="4">
    <source>
        <dbReference type="Google" id="ProtNLM"/>
    </source>
</evidence>
<dbReference type="OrthoDB" id="1431790at2"/>
<keyword evidence="3" id="KW-1185">Reference proteome</keyword>
<dbReference type="AlphaFoldDB" id="A0A7L8AK24"/>
<name>A0A7L8AK24_9FLAO</name>
<protein>
    <recommendedName>
        <fullName evidence="4">Beta-lactamase-inhibitor-like PepSY-like domain-containing protein</fullName>
    </recommendedName>
</protein>
<feature type="chain" id="PRO_5032657299" description="Beta-lactamase-inhibitor-like PepSY-like domain-containing protein" evidence="1">
    <location>
        <begin position="20"/>
        <end position="143"/>
    </location>
</feature>
<dbReference type="Proteomes" id="UP000516764">
    <property type="component" value="Chromosome"/>
</dbReference>
<accession>A0A7L8AK24</accession>
<gene>
    <name evidence="2" type="ORF">H9I45_07640</name>
</gene>
<sequence>MKKIHLLLAIILLTFSIKAQDVAMITPVKFNENNITKISDDEIIPLLEETTYTYKYKGKDVVVIFSKKEHIEYFENKKYFIKSDIKWTSEEECFMTLKESNLPNFPFRSGTKLSMKIIKIKRGYIFYESTLGGLTWEGKMKKI</sequence>
<evidence type="ECO:0000256" key="1">
    <source>
        <dbReference type="SAM" id="SignalP"/>
    </source>
</evidence>
<dbReference type="KEGG" id="phal:H9I45_07640"/>
<organism evidence="2 3">
    <name type="scientific">Polaribacter haliotis</name>
    <dbReference type="NCBI Taxonomy" id="1888915"/>
    <lineage>
        <taxon>Bacteria</taxon>
        <taxon>Pseudomonadati</taxon>
        <taxon>Bacteroidota</taxon>
        <taxon>Flavobacteriia</taxon>
        <taxon>Flavobacteriales</taxon>
        <taxon>Flavobacteriaceae</taxon>
    </lineage>
</organism>
<feature type="signal peptide" evidence="1">
    <location>
        <begin position="1"/>
        <end position="19"/>
    </location>
</feature>
<keyword evidence="1" id="KW-0732">Signal</keyword>
<dbReference type="RefSeq" id="WP_088354750.1">
    <property type="nucleotide sequence ID" value="NZ_CP061813.1"/>
</dbReference>
<proteinExistence type="predicted"/>
<evidence type="ECO:0000313" key="3">
    <source>
        <dbReference type="Proteomes" id="UP000516764"/>
    </source>
</evidence>
<dbReference type="EMBL" id="CP061813">
    <property type="protein sequence ID" value="QOD62304.1"/>
    <property type="molecule type" value="Genomic_DNA"/>
</dbReference>